<evidence type="ECO:0000256" key="4">
    <source>
        <dbReference type="ARBA" id="ARBA00022763"/>
    </source>
</evidence>
<evidence type="ECO:0000256" key="2">
    <source>
        <dbReference type="ARBA" id="ARBA00022598"/>
    </source>
</evidence>
<evidence type="ECO:0008006" key="8">
    <source>
        <dbReference type="Google" id="ProtNLM"/>
    </source>
</evidence>
<accession>A0A220NU39</accession>
<dbReference type="Gene3D" id="3.30.1490.70">
    <property type="match status" value="2"/>
</dbReference>
<dbReference type="SUPFAM" id="SSF56091">
    <property type="entry name" value="DNA ligase/mRNA capping enzyme, catalytic domain"/>
    <property type="match status" value="1"/>
</dbReference>
<dbReference type="GO" id="GO:0006281">
    <property type="term" value="P:DNA repair"/>
    <property type="evidence" value="ECO:0007669"/>
    <property type="project" value="UniProtKB-KW"/>
</dbReference>
<dbReference type="InterPro" id="IPR050326">
    <property type="entry name" value="NAD_dep_DNA_ligaseB"/>
</dbReference>
<keyword evidence="2" id="KW-0436">Ligase</keyword>
<sequence>MHQIKTTLYALNKDGSYQQWKVFTDGDKVIVEFGKLDGKLQYKETICTPKNVGRANETTAEQQAELEAISKWEKQVRLGYVESMEDCEQGVDLLPMLVHDYLKRGKALKLPCWILRKLDGLRLLVVFQNGEPKFISRGNKSYPIQGKLLEQLRSFHLTTGIKQLDGELYIHGLPLQKIVSLAKRWRTQEEIQAEIDKDYEADKKRRQAAIKAGLATYKNFNKMDIPVDVDPVRDDLRYGGYCSYDLEYHIFDIPSDKVWWDPETESGRCKDLMEANGAITSLMLDHIKVVDAELAYTVDRCEESVGIFMSEGYEGTIMRNFCGKYEYGQRTSEALKWKKFNDAEVKVIDVEKDKNDEGVLICVDKEGVVVKMKMKGTHEERSYDRMQEMIGKFVTFKYQARTEDNNYQFPEWWDAVCVRKSAEYAKHDDSLEEWFNRRFK</sequence>
<dbReference type="InterPro" id="IPR012340">
    <property type="entry name" value="NA-bd_OB-fold"/>
</dbReference>
<gene>
    <name evidence="6" type="ORF">V18_00087</name>
</gene>
<protein>
    <recommendedName>
        <fullName evidence="8">DNA ligase</fullName>
    </recommendedName>
</protein>
<keyword evidence="4" id="KW-0227">DNA damage</keyword>
<reference evidence="6 7" key="1">
    <citation type="journal article" date="2015" name="Bacteriophage">
        <title>A small-scale experiment of using phage-based probiotic dietary supplement for prevention of E. coli traveler's diarrhea.</title>
        <authorList>
            <person name="Aleshkin A.V."/>
            <person name="Rubalskii E.O."/>
            <person name="Volozhantsev N.V."/>
            <person name="Verevkin V.V."/>
            <person name="Svetoch E.A."/>
            <person name="Kiseleva I.A."/>
            <person name="Bochkareva S.S."/>
            <person name="Borisova O.Y."/>
            <person name="Popova A.V."/>
            <person name="Bogun A.G."/>
            <person name="Afanas'ev S.S."/>
        </authorList>
    </citation>
    <scope>NUCLEOTIDE SEQUENCE [LARGE SCALE GENOMIC DNA]</scope>
</reference>
<dbReference type="SUPFAM" id="SSF50249">
    <property type="entry name" value="Nucleic acid-binding proteins"/>
    <property type="match status" value="1"/>
</dbReference>
<evidence type="ECO:0000313" key="6">
    <source>
        <dbReference type="EMBL" id="ASJ80440.1"/>
    </source>
</evidence>
<dbReference type="Gene3D" id="2.40.50.140">
    <property type="entry name" value="Nucleic acid-binding proteins"/>
    <property type="match status" value="1"/>
</dbReference>
<dbReference type="GO" id="GO:0006260">
    <property type="term" value="P:DNA replication"/>
    <property type="evidence" value="ECO:0007669"/>
    <property type="project" value="UniProtKB-KW"/>
</dbReference>
<dbReference type="GO" id="GO:0016874">
    <property type="term" value="F:ligase activity"/>
    <property type="evidence" value="ECO:0007669"/>
    <property type="project" value="UniProtKB-KW"/>
</dbReference>
<evidence type="ECO:0000313" key="7">
    <source>
        <dbReference type="Proteomes" id="UP000221612"/>
    </source>
</evidence>
<keyword evidence="7" id="KW-1185">Reference proteome</keyword>
<organism evidence="6 7">
    <name type="scientific">Escherichia phage V18</name>
    <dbReference type="NCBI Taxonomy" id="1981500"/>
    <lineage>
        <taxon>Viruses</taxon>
        <taxon>Duplodnaviria</taxon>
        <taxon>Heunggongvirae</taxon>
        <taxon>Uroviricota</taxon>
        <taxon>Caudoviricetes</taxon>
        <taxon>Vequintavirinae</taxon>
        <taxon>Vequintavirus</taxon>
        <taxon>Vequintavirus V18</taxon>
    </lineage>
</organism>
<dbReference type="PANTHER" id="PTHR47810">
    <property type="entry name" value="DNA LIGASE"/>
    <property type="match status" value="1"/>
</dbReference>
<evidence type="ECO:0000256" key="1">
    <source>
        <dbReference type="ARBA" id="ARBA00007572"/>
    </source>
</evidence>
<keyword evidence="5" id="KW-0234">DNA repair</keyword>
<evidence type="ECO:0000256" key="5">
    <source>
        <dbReference type="ARBA" id="ARBA00023204"/>
    </source>
</evidence>
<keyword evidence="3" id="KW-0235">DNA replication</keyword>
<proteinExistence type="inferred from homology"/>
<dbReference type="EMBL" id="KY683736">
    <property type="protein sequence ID" value="ASJ80440.1"/>
    <property type="molecule type" value="Genomic_DNA"/>
</dbReference>
<name>A0A220NU39_9CAUD</name>
<dbReference type="OrthoDB" id="7380at10239"/>
<comment type="similarity">
    <text evidence="1">Belongs to the ATP-dependent DNA ligase family.</text>
</comment>
<dbReference type="Gene3D" id="3.30.470.30">
    <property type="entry name" value="DNA ligase/mRNA capping enzyme"/>
    <property type="match status" value="2"/>
</dbReference>
<dbReference type="Proteomes" id="UP000221612">
    <property type="component" value="Segment"/>
</dbReference>
<evidence type="ECO:0000256" key="3">
    <source>
        <dbReference type="ARBA" id="ARBA00022705"/>
    </source>
</evidence>
<dbReference type="PANTHER" id="PTHR47810:SF5">
    <property type="entry name" value="LIGASE, PUTATIVE-RELATED"/>
    <property type="match status" value="1"/>
</dbReference>